<dbReference type="InterPro" id="IPR036236">
    <property type="entry name" value="Znf_C2H2_sf"/>
</dbReference>
<feature type="domain" description="ZAD" evidence="17">
    <location>
        <begin position="11"/>
        <end position="84"/>
    </location>
</feature>
<feature type="coiled-coil region" evidence="14">
    <location>
        <begin position="723"/>
        <end position="762"/>
    </location>
</feature>
<feature type="binding site" evidence="13">
    <location>
        <position position="57"/>
    </location>
    <ligand>
        <name>Zn(2+)</name>
        <dbReference type="ChEBI" id="CHEBI:29105"/>
    </ligand>
</feature>
<comment type="similarity">
    <text evidence="2">Belongs to the krueppel C2H2-type zinc-finger protein family.</text>
</comment>
<feature type="binding site" evidence="13">
    <location>
        <position position="13"/>
    </location>
    <ligand>
        <name>Zn(2+)</name>
        <dbReference type="ChEBI" id="CHEBI:29105"/>
    </ligand>
</feature>
<keyword evidence="8" id="KW-0238">DNA-binding</keyword>
<evidence type="ECO:0000259" key="17">
    <source>
        <dbReference type="PROSITE" id="PS51915"/>
    </source>
</evidence>
<evidence type="ECO:0000313" key="19">
    <source>
        <dbReference type="EMBL" id="JAC98575.1"/>
    </source>
</evidence>
<feature type="domain" description="C2H2-type" evidence="16">
    <location>
        <begin position="391"/>
        <end position="418"/>
    </location>
</feature>
<evidence type="ECO:0000256" key="3">
    <source>
        <dbReference type="ARBA" id="ARBA00022723"/>
    </source>
</evidence>
<evidence type="ECO:0000256" key="4">
    <source>
        <dbReference type="ARBA" id="ARBA00022737"/>
    </source>
</evidence>
<feature type="domain" description="C2H2-type" evidence="16">
    <location>
        <begin position="265"/>
        <end position="292"/>
    </location>
</feature>
<reference evidence="19" key="1">
    <citation type="submission" date="2014-11" db="EMBL/GenBank/DDBJ databases">
        <authorList>
            <person name="Geib S."/>
        </authorList>
    </citation>
    <scope>NUCLEOTIDE SEQUENCE</scope>
</reference>
<dbReference type="FunFam" id="3.30.160.60:FF:000446">
    <property type="entry name" value="Zinc finger protein"/>
    <property type="match status" value="1"/>
</dbReference>
<dbReference type="AlphaFoldDB" id="A0A0A1WIS3"/>
<dbReference type="Pfam" id="PF00096">
    <property type="entry name" value="zf-C2H2"/>
    <property type="match status" value="4"/>
</dbReference>
<feature type="domain" description="C2H2-type" evidence="16">
    <location>
        <begin position="476"/>
        <end position="503"/>
    </location>
</feature>
<dbReference type="FunFam" id="3.30.160.60:FF:000145">
    <property type="entry name" value="Zinc finger protein 574"/>
    <property type="match status" value="1"/>
</dbReference>
<evidence type="ECO:0000256" key="11">
    <source>
        <dbReference type="ARBA" id="ARBA00068876"/>
    </source>
</evidence>
<evidence type="ECO:0000256" key="15">
    <source>
        <dbReference type="SAM" id="MobiDB-lite"/>
    </source>
</evidence>
<evidence type="ECO:0000256" key="5">
    <source>
        <dbReference type="ARBA" id="ARBA00022771"/>
    </source>
</evidence>
<dbReference type="SMART" id="SM00355">
    <property type="entry name" value="ZnF_C2H2"/>
    <property type="match status" value="12"/>
</dbReference>
<feature type="domain" description="C2H2-type" evidence="16">
    <location>
        <begin position="325"/>
        <end position="355"/>
    </location>
</feature>
<feature type="compositionally biased region" description="Basic and acidic residues" evidence="15">
    <location>
        <begin position="177"/>
        <end position="209"/>
    </location>
</feature>
<keyword evidence="14" id="KW-0175">Coiled coil</keyword>
<dbReference type="Gene3D" id="3.30.160.60">
    <property type="entry name" value="Classic Zinc Finger"/>
    <property type="match status" value="9"/>
</dbReference>
<dbReference type="PROSITE" id="PS50157">
    <property type="entry name" value="ZINC_FINGER_C2H2_2"/>
    <property type="match status" value="12"/>
</dbReference>
<dbReference type="GO" id="GO:0000978">
    <property type="term" value="F:RNA polymerase II cis-regulatory region sequence-specific DNA binding"/>
    <property type="evidence" value="ECO:0007669"/>
    <property type="project" value="TreeGrafter"/>
</dbReference>
<keyword evidence="7" id="KW-0805">Transcription regulation</keyword>
<feature type="domain" description="C2H2-type" evidence="16">
    <location>
        <begin position="362"/>
        <end position="389"/>
    </location>
</feature>
<evidence type="ECO:0000256" key="12">
    <source>
        <dbReference type="PROSITE-ProRule" id="PRU00042"/>
    </source>
</evidence>
<evidence type="ECO:0000259" key="16">
    <source>
        <dbReference type="PROSITE" id="PS50157"/>
    </source>
</evidence>
<keyword evidence="3 13" id="KW-0479">Metal-binding</keyword>
<evidence type="ECO:0000256" key="9">
    <source>
        <dbReference type="ARBA" id="ARBA00023163"/>
    </source>
</evidence>
<evidence type="ECO:0000256" key="2">
    <source>
        <dbReference type="ARBA" id="ARBA00006991"/>
    </source>
</evidence>
<feature type="domain" description="C2H2-type" evidence="16">
    <location>
        <begin position="661"/>
        <end position="688"/>
    </location>
</feature>
<reference evidence="19" key="2">
    <citation type="journal article" date="2015" name="Gigascience">
        <title>Reconstructing a comprehensive transcriptome assembly of a white-pupal translocated strain of the pest fruit fly Bactrocera cucurbitae.</title>
        <authorList>
            <person name="Sim S.B."/>
            <person name="Calla B."/>
            <person name="Hall B."/>
            <person name="DeRego T."/>
            <person name="Geib S.M."/>
        </authorList>
    </citation>
    <scope>NUCLEOTIDE SEQUENCE</scope>
</reference>
<dbReference type="SMART" id="SM00868">
    <property type="entry name" value="zf-AD"/>
    <property type="match status" value="1"/>
</dbReference>
<evidence type="ECO:0000256" key="1">
    <source>
        <dbReference type="ARBA" id="ARBA00004123"/>
    </source>
</evidence>
<dbReference type="PROSITE" id="PS51915">
    <property type="entry name" value="ZAD"/>
    <property type="match status" value="1"/>
</dbReference>
<accession>A0A0A1WIS3</accession>
<keyword evidence="9" id="KW-0804">Transcription</keyword>
<feature type="domain" description="C2H2-type" evidence="16">
    <location>
        <begin position="504"/>
        <end position="526"/>
    </location>
</feature>
<sequence length="821" mass="93736">MSNEALYCINAICRICLEQLHNGNMYDIFAIPGLAKKLCVCAALSVEPHDGFPRNICGVCYTRLNDMQDFLKMCLESVEKFQELVAKNLITDQAIALAVLETGDVDAQNPGIDDDEPTDFDPLLNHKLEIIENAEDVFKMLENVDKEVIDNVVDIKPIISINDKNIPDVKNLNSDNSDFHDNDGSDYKPFNDDYGVDKSSDESDDEKPLAARLRKSRRSKRALRAENIIDDGLDAADYEEVIKKKNTKQKRRPRIEGEDSSANAIECHICQKKFRKAERYEEHMRHHNDKLPHQCTVESCSKGFTTANGLRLHMEHCHAETCESFPCPEEGCGRTFPRTRLLNWHLRKVHKIAKELREAKCYTCGQCEKIFRCPMALKKHMYKHDGKELPFPCNICGKRFVINSALKDHLMRHAGIKNYVCPYCGVGKTTRQEWNTHINTHTQEKKFNCPQCTYASHNKQNLRMHVKIVHEKIKDYACQYCGKTFGKSNACKMHEMTHTGEKRCECKVCGKRFLYAKALTKHLKTHEKRVLRAIEVYRKRQIENGFMPADAPDIPIPELPSTESHTQEAHQKVAEEILKVCAESTATIPKNPRRVERVDISELAGTAVNPIPSVAVPSWSPQINFMMKEGPYICPDCGQGFNGQGNLKRHHRIVHEGVKDFACRFCHKRFAKAQTLKHHEMTHTGEKPHECSNCGKRFIQYVALKRHMKIHMSKPPPVIPSSVYEAREELEMQEREKLATKRKKLEARAAIAELAREQLNEMVLQEPDDKVQSQADSAKQQVMQENQEVLKNDPTPVLETKSAVNAGLGDFMHTEVSSKDS</sequence>
<dbReference type="EMBL" id="GBXI01015716">
    <property type="protein sequence ID" value="JAC98575.1"/>
    <property type="molecule type" value="Transcribed_RNA"/>
</dbReference>
<proteinExistence type="inferred from homology"/>
<feature type="domain" description="C2H2-type" evidence="16">
    <location>
        <begin position="689"/>
        <end position="716"/>
    </location>
</feature>
<evidence type="ECO:0000256" key="8">
    <source>
        <dbReference type="ARBA" id="ARBA00023125"/>
    </source>
</evidence>
<keyword evidence="5 12" id="KW-0863">Zinc-finger</keyword>
<evidence type="ECO:0000256" key="13">
    <source>
        <dbReference type="PROSITE-ProRule" id="PRU01263"/>
    </source>
</evidence>
<feature type="domain" description="C2H2-type" evidence="16">
    <location>
        <begin position="293"/>
        <end position="323"/>
    </location>
</feature>
<dbReference type="SUPFAM" id="SSF57667">
    <property type="entry name" value="beta-beta-alpha zinc fingers"/>
    <property type="match status" value="7"/>
</dbReference>
<evidence type="ECO:0000256" key="14">
    <source>
        <dbReference type="SAM" id="Coils"/>
    </source>
</evidence>
<dbReference type="Pfam" id="PF13912">
    <property type="entry name" value="zf-C2H2_6"/>
    <property type="match status" value="1"/>
</dbReference>
<comment type="subcellular location">
    <subcellularLocation>
        <location evidence="1">Nucleus</location>
    </subcellularLocation>
</comment>
<feature type="domain" description="C2H2-type" evidence="16">
    <location>
        <begin position="632"/>
        <end position="660"/>
    </location>
</feature>
<keyword evidence="6 13" id="KW-0862">Zinc</keyword>
<dbReference type="FunFam" id="3.30.160.60:FF:000100">
    <property type="entry name" value="Zinc finger 45-like"/>
    <property type="match status" value="1"/>
</dbReference>
<dbReference type="Gene3D" id="3.40.1800.20">
    <property type="match status" value="1"/>
</dbReference>
<feature type="compositionally biased region" description="Polar residues" evidence="15">
    <location>
        <begin position="772"/>
        <end position="789"/>
    </location>
</feature>
<evidence type="ECO:0000256" key="7">
    <source>
        <dbReference type="ARBA" id="ARBA00023015"/>
    </source>
</evidence>
<feature type="region of interest" description="Disordered" evidence="15">
    <location>
        <begin position="166"/>
        <end position="217"/>
    </location>
</feature>
<keyword evidence="4" id="KW-0677">Repeat</keyword>
<dbReference type="InterPro" id="IPR013087">
    <property type="entry name" value="Znf_C2H2_type"/>
</dbReference>
<protein>
    <recommendedName>
        <fullName evidence="11">Zinc finger protein 865</fullName>
    </recommendedName>
</protein>
<evidence type="ECO:0000256" key="6">
    <source>
        <dbReference type="ARBA" id="ARBA00022833"/>
    </source>
</evidence>
<dbReference type="GO" id="GO:0001228">
    <property type="term" value="F:DNA-binding transcription activator activity, RNA polymerase II-specific"/>
    <property type="evidence" value="ECO:0007669"/>
    <property type="project" value="TreeGrafter"/>
</dbReference>
<dbReference type="PROSITE" id="PS00028">
    <property type="entry name" value="ZINC_FINGER_C2H2_1"/>
    <property type="match status" value="10"/>
</dbReference>
<evidence type="ECO:0000256" key="10">
    <source>
        <dbReference type="ARBA" id="ARBA00023242"/>
    </source>
</evidence>
<evidence type="ECO:0000313" key="18">
    <source>
        <dbReference type="EMBL" id="JAC98312.1"/>
    </source>
</evidence>
<dbReference type="SUPFAM" id="SSF57716">
    <property type="entry name" value="Glucocorticoid receptor-like (DNA-binding domain)"/>
    <property type="match status" value="1"/>
</dbReference>
<feature type="binding site" evidence="13">
    <location>
        <position position="60"/>
    </location>
    <ligand>
        <name>Zn(2+)</name>
        <dbReference type="ChEBI" id="CHEBI:29105"/>
    </ligand>
</feature>
<dbReference type="PANTHER" id="PTHR24393:SF15">
    <property type="entry name" value="IP01243P-RELATED"/>
    <property type="match status" value="1"/>
</dbReference>
<feature type="domain" description="C2H2-type" evidence="16">
    <location>
        <begin position="447"/>
        <end position="475"/>
    </location>
</feature>
<dbReference type="FunFam" id="3.30.160.60:FF:000641">
    <property type="entry name" value="zinc finger protein 317 isoform X2"/>
    <property type="match status" value="1"/>
</dbReference>
<keyword evidence="10" id="KW-0539">Nucleus</keyword>
<feature type="domain" description="C2H2-type" evidence="16">
    <location>
        <begin position="419"/>
        <end position="446"/>
    </location>
</feature>
<dbReference type="GO" id="GO:0008270">
    <property type="term" value="F:zinc ion binding"/>
    <property type="evidence" value="ECO:0007669"/>
    <property type="project" value="UniProtKB-UniRule"/>
</dbReference>
<dbReference type="OrthoDB" id="8016097at2759"/>
<organism evidence="19">
    <name type="scientific">Zeugodacus cucurbitae</name>
    <name type="common">Melon fruit fly</name>
    <name type="synonym">Bactrocera cucurbitae</name>
    <dbReference type="NCBI Taxonomy" id="28588"/>
    <lineage>
        <taxon>Eukaryota</taxon>
        <taxon>Metazoa</taxon>
        <taxon>Ecdysozoa</taxon>
        <taxon>Arthropoda</taxon>
        <taxon>Hexapoda</taxon>
        <taxon>Insecta</taxon>
        <taxon>Pterygota</taxon>
        <taxon>Neoptera</taxon>
        <taxon>Endopterygota</taxon>
        <taxon>Diptera</taxon>
        <taxon>Brachycera</taxon>
        <taxon>Muscomorpha</taxon>
        <taxon>Tephritoidea</taxon>
        <taxon>Tephritidae</taxon>
        <taxon>Zeugodacus</taxon>
        <taxon>Zeugodacus</taxon>
    </lineage>
</organism>
<feature type="region of interest" description="Disordered" evidence="15">
    <location>
        <begin position="769"/>
        <end position="797"/>
    </location>
</feature>
<dbReference type="Pfam" id="PF07776">
    <property type="entry name" value="zf-AD"/>
    <property type="match status" value="1"/>
</dbReference>
<dbReference type="PANTHER" id="PTHR24393">
    <property type="entry name" value="ZINC FINGER PROTEIN"/>
    <property type="match status" value="1"/>
</dbReference>
<feature type="binding site" evidence="13">
    <location>
        <position position="16"/>
    </location>
    <ligand>
        <name>Zn(2+)</name>
        <dbReference type="ChEBI" id="CHEBI:29105"/>
    </ligand>
</feature>
<name>A0A0A1WIS3_ZEUCU</name>
<dbReference type="InterPro" id="IPR012934">
    <property type="entry name" value="Znf_AD"/>
</dbReference>
<dbReference type="GO" id="GO:0005634">
    <property type="term" value="C:nucleus"/>
    <property type="evidence" value="ECO:0007669"/>
    <property type="project" value="UniProtKB-SubCell"/>
</dbReference>
<gene>
    <name evidence="19" type="primary">ZNF91_0</name>
    <name evidence="18" type="synonym">ZNF91_5</name>
    <name evidence="18" type="ORF">g.28348</name>
    <name evidence="19" type="ORF">g.28353</name>
</gene>
<dbReference type="EMBL" id="GBXI01015979">
    <property type="protein sequence ID" value="JAC98312.1"/>
    <property type="molecule type" value="Transcribed_RNA"/>
</dbReference>